<organism evidence="1 2">
    <name type="scientific">Avena sativa</name>
    <name type="common">Oat</name>
    <dbReference type="NCBI Taxonomy" id="4498"/>
    <lineage>
        <taxon>Eukaryota</taxon>
        <taxon>Viridiplantae</taxon>
        <taxon>Streptophyta</taxon>
        <taxon>Embryophyta</taxon>
        <taxon>Tracheophyta</taxon>
        <taxon>Spermatophyta</taxon>
        <taxon>Magnoliopsida</taxon>
        <taxon>Liliopsida</taxon>
        <taxon>Poales</taxon>
        <taxon>Poaceae</taxon>
        <taxon>BOP clade</taxon>
        <taxon>Pooideae</taxon>
        <taxon>Poodae</taxon>
        <taxon>Poeae</taxon>
        <taxon>Poeae Chloroplast Group 1 (Aveneae type)</taxon>
        <taxon>Aveninae</taxon>
        <taxon>Avena</taxon>
    </lineage>
</organism>
<proteinExistence type="predicted"/>
<dbReference type="EnsemblPlants" id="AVESA.00010b.r2.6CG1123910.1">
    <property type="protein sequence ID" value="AVESA.00010b.r2.6CG1123910.1.CDS.1"/>
    <property type="gene ID" value="AVESA.00010b.r2.6CG1123910"/>
</dbReference>
<evidence type="ECO:0000313" key="2">
    <source>
        <dbReference type="Proteomes" id="UP001732700"/>
    </source>
</evidence>
<evidence type="ECO:0000313" key="1">
    <source>
        <dbReference type="EnsemblPlants" id="AVESA.00010b.r2.6CG1123910.1.CDS.1"/>
    </source>
</evidence>
<reference evidence="1" key="1">
    <citation type="submission" date="2021-05" db="EMBL/GenBank/DDBJ databases">
        <authorList>
            <person name="Scholz U."/>
            <person name="Mascher M."/>
            <person name="Fiebig A."/>
        </authorList>
    </citation>
    <scope>NUCLEOTIDE SEQUENCE [LARGE SCALE GENOMIC DNA]</scope>
</reference>
<keyword evidence="2" id="KW-1185">Reference proteome</keyword>
<sequence>MWLATLKILRLVNDESRGLSQAAGLIEKMEDFKFVFILKLMIKLLAITNELSHVLQSKDLNIIHAMELVSDVKDQLASMRENGWEALFDETQQFFIAKHIPVPRMDEQIPVRGRSRLDEVTYTKLHFYKVEIFYVAIDKVCVEMKMFDVEKLALLSTIYHADFSNDDRAIIRGQLETYIHHVRIHAAFSTCKDLESLAMKMVETEKNLVFPLVYKLIELALILPVSPAFVERAFLAMKIIKSKLRNKMKNGWFNDLMVCYTERKIFRKLDSDAIVKQFQAMKTRKGHLPKRPRPI</sequence>
<protein>
    <submittedName>
        <fullName evidence="1">Uncharacterized protein</fullName>
    </submittedName>
</protein>
<reference evidence="1" key="2">
    <citation type="submission" date="2025-09" db="UniProtKB">
        <authorList>
            <consortium name="EnsemblPlants"/>
        </authorList>
    </citation>
    <scope>IDENTIFICATION</scope>
</reference>
<dbReference type="Proteomes" id="UP001732700">
    <property type="component" value="Chromosome 6C"/>
</dbReference>
<name>A0ACD5Z3T3_AVESA</name>
<accession>A0ACD5Z3T3</accession>